<protein>
    <submittedName>
        <fullName evidence="1">Phytoene synthase</fullName>
    </submittedName>
</protein>
<dbReference type="OrthoDB" id="9814909at2"/>
<dbReference type="GO" id="GO:0016765">
    <property type="term" value="F:transferase activity, transferring alkyl or aryl (other than methyl) groups"/>
    <property type="evidence" value="ECO:0007669"/>
    <property type="project" value="UniProtKB-ARBA"/>
</dbReference>
<dbReference type="AlphaFoldDB" id="A0A1X7PCB3"/>
<dbReference type="PANTHER" id="PTHR31480">
    <property type="entry name" value="BIFUNCTIONAL LYCOPENE CYCLASE/PHYTOENE SYNTHASE"/>
    <property type="match status" value="1"/>
</dbReference>
<dbReference type="SUPFAM" id="SSF48576">
    <property type="entry name" value="Terpenoid synthases"/>
    <property type="match status" value="1"/>
</dbReference>
<dbReference type="Pfam" id="PF00494">
    <property type="entry name" value="SQS_PSY"/>
    <property type="match status" value="1"/>
</dbReference>
<keyword evidence="2" id="KW-1185">Reference proteome</keyword>
<dbReference type="InterPro" id="IPR002060">
    <property type="entry name" value="Squ/phyt_synthse"/>
</dbReference>
<dbReference type="RefSeq" id="WP_085465589.1">
    <property type="nucleotide sequence ID" value="NZ_FXBL01000004.1"/>
</dbReference>
<organism evidence="1 2">
    <name type="scientific">Mesorhizobium australicum</name>
    <dbReference type="NCBI Taxonomy" id="536018"/>
    <lineage>
        <taxon>Bacteria</taxon>
        <taxon>Pseudomonadati</taxon>
        <taxon>Pseudomonadota</taxon>
        <taxon>Alphaproteobacteria</taxon>
        <taxon>Hyphomicrobiales</taxon>
        <taxon>Phyllobacteriaceae</taxon>
        <taxon>Mesorhizobium</taxon>
    </lineage>
</organism>
<evidence type="ECO:0000313" key="1">
    <source>
        <dbReference type="EMBL" id="SMH48911.1"/>
    </source>
</evidence>
<dbReference type="InterPro" id="IPR008949">
    <property type="entry name" value="Isoprenoid_synthase_dom_sf"/>
</dbReference>
<name>A0A1X7PCB3_9HYPH</name>
<dbReference type="Gene3D" id="1.10.600.10">
    <property type="entry name" value="Farnesyl Diphosphate Synthase"/>
    <property type="match status" value="1"/>
</dbReference>
<gene>
    <name evidence="1" type="ORF">SAMN02982922_3817</name>
</gene>
<evidence type="ECO:0000313" key="2">
    <source>
        <dbReference type="Proteomes" id="UP000193083"/>
    </source>
</evidence>
<reference evidence="1 2" key="1">
    <citation type="submission" date="2017-04" db="EMBL/GenBank/DDBJ databases">
        <authorList>
            <person name="Afonso C.L."/>
            <person name="Miller P.J."/>
            <person name="Scott M.A."/>
            <person name="Spackman E."/>
            <person name="Goraichik I."/>
            <person name="Dimitrov K.M."/>
            <person name="Suarez D.L."/>
            <person name="Swayne D.E."/>
        </authorList>
    </citation>
    <scope>NUCLEOTIDE SEQUENCE [LARGE SCALE GENOMIC DNA]</scope>
    <source>
        <strain evidence="1 2">B5P</strain>
    </source>
</reference>
<accession>A0A1X7PCB3</accession>
<proteinExistence type="predicted"/>
<sequence length="277" mass="30151">MPSLDPYLADLVRKADQDRYLSVLYAPEDRRDALLALYAFDAEVARVRDLISDPMPGEIRLQWWRDVISADEPGGGHPIAIALLKAIADHRLPRQTFLDYLEARVFDLYDDPMPSRTDLEGYCGETVSAIFQLAALVLDPAAAANAGEASGHAGCAAGIVRLIRLMPYHRSRGQCFVPLDILAAAGLDRDAFVAGENAAAMTAAASAMVSLASEHLRAFEAGVSALPTSLRPAFLPMATLPARLGRIDPSSGYQEPSPDISALRRHWLLFRRASRGW</sequence>
<dbReference type="Proteomes" id="UP000193083">
    <property type="component" value="Unassembled WGS sequence"/>
</dbReference>
<dbReference type="EMBL" id="FXBL01000004">
    <property type="protein sequence ID" value="SMH48911.1"/>
    <property type="molecule type" value="Genomic_DNA"/>
</dbReference>